<accession>A0AAV9VRM0</accession>
<comment type="caution">
    <text evidence="1">The sequence shown here is derived from an EMBL/GenBank/DDBJ whole genome shotgun (WGS) entry which is preliminary data.</text>
</comment>
<dbReference type="AlphaFoldDB" id="A0AAV9VRM0"/>
<evidence type="ECO:0000313" key="1">
    <source>
        <dbReference type="EMBL" id="KAK6495154.1"/>
    </source>
</evidence>
<organism evidence="1 2">
    <name type="scientific">Arthrobotrys musiformis</name>
    <dbReference type="NCBI Taxonomy" id="47236"/>
    <lineage>
        <taxon>Eukaryota</taxon>
        <taxon>Fungi</taxon>
        <taxon>Dikarya</taxon>
        <taxon>Ascomycota</taxon>
        <taxon>Pezizomycotina</taxon>
        <taxon>Orbiliomycetes</taxon>
        <taxon>Orbiliales</taxon>
        <taxon>Orbiliaceae</taxon>
        <taxon>Arthrobotrys</taxon>
    </lineage>
</organism>
<dbReference type="EMBL" id="JAVHJL010000013">
    <property type="protein sequence ID" value="KAK6495154.1"/>
    <property type="molecule type" value="Genomic_DNA"/>
</dbReference>
<proteinExistence type="predicted"/>
<name>A0AAV9VRM0_9PEZI</name>
<protein>
    <submittedName>
        <fullName evidence="1">Uncharacterized protein</fullName>
    </submittedName>
</protein>
<evidence type="ECO:0000313" key="2">
    <source>
        <dbReference type="Proteomes" id="UP001370758"/>
    </source>
</evidence>
<dbReference type="Proteomes" id="UP001370758">
    <property type="component" value="Unassembled WGS sequence"/>
</dbReference>
<gene>
    <name evidence="1" type="ORF">TWF481_003182</name>
</gene>
<reference evidence="1 2" key="1">
    <citation type="submission" date="2023-08" db="EMBL/GenBank/DDBJ databases">
        <authorList>
            <person name="Palmer J.M."/>
        </authorList>
    </citation>
    <scope>NUCLEOTIDE SEQUENCE [LARGE SCALE GENOMIC DNA]</scope>
    <source>
        <strain evidence="1 2">TWF481</strain>
    </source>
</reference>
<sequence>MEIDLATLARGFDDIGNSLSEESLSHRMSRDLDRIADDLKPSPQKCAEGNQHLSVVDLADRDMLWDYKLDSHRVLEVTMKFGLRQANEKKHEHIRAIENARRLGAVLTRLKNAAKGAGSAIEYIDYAVGQLHRDLNILISLLDQLADRLRHDQPSEESITAQHTQAIQIWNKIIFLAKEFRKDGILVDVEVGSEGLASSGAPADTRQQLQILAAHYGGINITEIASILFINGDKLEITKERMGPIGDPWRDAAKIISVVYKLGGEILYITSGELHGSSSIKVGPRVPGGMVEAVTDFVPAPPPGCRIRIVAAIWGPELSSNQRVYDKLYKALKLGREVRFDNATMGAGVDPWKGNLKSGVVVCTFGDTAFSLHQIEGKVLYFPGELRPLLRARD</sequence>
<keyword evidence="2" id="KW-1185">Reference proteome</keyword>